<comment type="caution">
    <text evidence="1">The sequence shown here is derived from an EMBL/GenBank/DDBJ whole genome shotgun (WGS) entry which is preliminary data.</text>
</comment>
<protein>
    <submittedName>
        <fullName evidence="1">Uncharacterized protein</fullName>
    </submittedName>
</protein>
<accession>A0A747PNB4</accession>
<sequence length="117" mass="12559">MSAAASWSYTAKATLWKRLGVNEWGKPEFSAPVVITCDYGGDGRLPKPLVSDAGQEVVIKNTIWTEYADAALGDFALIGESSEPNPLDAGADEVKAIIRYADTFDRVADDFMIVTGA</sequence>
<proteinExistence type="predicted"/>
<reference evidence="1" key="2">
    <citation type="submission" date="2020-02" db="EMBL/GenBank/DDBJ databases">
        <authorList>
            <consortium name="NCBI Pathogen Detection Project"/>
        </authorList>
    </citation>
    <scope>NUCLEOTIDE SEQUENCE</scope>
    <source>
        <strain evidence="1">MA.AU170 KAK-R</strain>
    </source>
</reference>
<dbReference type="AlphaFoldDB" id="A0A747PNB4"/>
<name>A0A747PNB4_SALER</name>
<evidence type="ECO:0000313" key="1">
    <source>
        <dbReference type="EMBL" id="HAF4525743.1"/>
    </source>
</evidence>
<dbReference type="EMBL" id="DAAVGD010000001">
    <property type="protein sequence ID" value="HAF4525743.1"/>
    <property type="molecule type" value="Genomic_DNA"/>
</dbReference>
<organism evidence="1">
    <name type="scientific">Salmonella enterica</name>
    <name type="common">Salmonella choleraesuis</name>
    <dbReference type="NCBI Taxonomy" id="28901"/>
    <lineage>
        <taxon>Bacteria</taxon>
        <taxon>Pseudomonadati</taxon>
        <taxon>Pseudomonadota</taxon>
        <taxon>Gammaproteobacteria</taxon>
        <taxon>Enterobacterales</taxon>
        <taxon>Enterobacteriaceae</taxon>
        <taxon>Salmonella</taxon>
    </lineage>
</organism>
<reference evidence="1" key="1">
    <citation type="journal article" date="2018" name="Genome Biol.">
        <title>SKESA: strategic k-mer extension for scrupulous assemblies.</title>
        <authorList>
            <person name="Souvorov A."/>
            <person name="Agarwala R."/>
            <person name="Lipman D.J."/>
        </authorList>
    </citation>
    <scope>NUCLEOTIDE SEQUENCE</scope>
    <source>
        <strain evidence="1">MA.AU170 KAK-R</strain>
    </source>
</reference>
<gene>
    <name evidence="1" type="ORF">G8M86_001079</name>
</gene>